<evidence type="ECO:0000259" key="1">
    <source>
        <dbReference type="SMART" id="SM00382"/>
    </source>
</evidence>
<evidence type="ECO:0000313" key="3">
    <source>
        <dbReference type="Proteomes" id="UP000284916"/>
    </source>
</evidence>
<dbReference type="InterPro" id="IPR027417">
    <property type="entry name" value="P-loop_NTPase"/>
</dbReference>
<dbReference type="PANTHER" id="PTHR43581">
    <property type="entry name" value="ATP/GTP PHOSPHATASE"/>
    <property type="match status" value="1"/>
</dbReference>
<evidence type="ECO:0000313" key="2">
    <source>
        <dbReference type="EMBL" id="RHL12153.1"/>
    </source>
</evidence>
<comment type="caution">
    <text evidence="2">The sequence shown here is derived from an EMBL/GenBank/DDBJ whole genome shotgun (WGS) entry which is preliminary data.</text>
</comment>
<dbReference type="RefSeq" id="WP_118441919.1">
    <property type="nucleotide sequence ID" value="NZ_QROD01000025.1"/>
</dbReference>
<dbReference type="PANTHER" id="PTHR43581:SF2">
    <property type="entry name" value="EXCINUCLEASE ATPASE SUBUNIT"/>
    <property type="match status" value="1"/>
</dbReference>
<dbReference type="CDD" id="cd00267">
    <property type="entry name" value="ABC_ATPase"/>
    <property type="match status" value="1"/>
</dbReference>
<keyword evidence="2" id="KW-0547">Nucleotide-binding</keyword>
<dbReference type="InterPro" id="IPR003959">
    <property type="entry name" value="ATPase_AAA_core"/>
</dbReference>
<dbReference type="GO" id="GO:0016887">
    <property type="term" value="F:ATP hydrolysis activity"/>
    <property type="evidence" value="ECO:0007669"/>
    <property type="project" value="InterPro"/>
</dbReference>
<dbReference type="EMBL" id="QROI01000025">
    <property type="protein sequence ID" value="RHL12153.1"/>
    <property type="molecule type" value="Genomic_DNA"/>
</dbReference>
<dbReference type="SMART" id="SM00382">
    <property type="entry name" value="AAA"/>
    <property type="match status" value="1"/>
</dbReference>
<dbReference type="InterPro" id="IPR051396">
    <property type="entry name" value="Bact_Antivir_Def_Nuclease"/>
</dbReference>
<dbReference type="InterPro" id="IPR003593">
    <property type="entry name" value="AAA+_ATPase"/>
</dbReference>
<name>A0A415IX02_9BACT</name>
<keyword evidence="2" id="KW-0067">ATP-binding</keyword>
<protein>
    <submittedName>
        <fullName evidence="2">ATP-binding cassette domain-containing protein</fullName>
    </submittedName>
</protein>
<proteinExistence type="predicted"/>
<dbReference type="GO" id="GO:0005524">
    <property type="term" value="F:ATP binding"/>
    <property type="evidence" value="ECO:0007669"/>
    <property type="project" value="UniProtKB-KW"/>
</dbReference>
<gene>
    <name evidence="2" type="ORF">DW035_13745</name>
</gene>
<dbReference type="AlphaFoldDB" id="A0A415IX02"/>
<dbReference type="SUPFAM" id="SSF52540">
    <property type="entry name" value="P-loop containing nucleoside triphosphate hydrolases"/>
    <property type="match status" value="1"/>
</dbReference>
<dbReference type="Gene3D" id="3.40.50.300">
    <property type="entry name" value="P-loop containing nucleotide triphosphate hydrolases"/>
    <property type="match status" value="1"/>
</dbReference>
<dbReference type="Proteomes" id="UP000284916">
    <property type="component" value="Unassembled WGS sequence"/>
</dbReference>
<accession>A0A415IX02</accession>
<organism evidence="2 3">
    <name type="scientific">Phocaeicola plebeius</name>
    <dbReference type="NCBI Taxonomy" id="310297"/>
    <lineage>
        <taxon>Bacteria</taxon>
        <taxon>Pseudomonadati</taxon>
        <taxon>Bacteroidota</taxon>
        <taxon>Bacteroidia</taxon>
        <taxon>Bacteroidales</taxon>
        <taxon>Bacteroidaceae</taxon>
        <taxon>Phocaeicola</taxon>
    </lineage>
</organism>
<dbReference type="Pfam" id="PF13304">
    <property type="entry name" value="AAA_21"/>
    <property type="match status" value="1"/>
</dbReference>
<feature type="domain" description="AAA+ ATPase" evidence="1">
    <location>
        <begin position="24"/>
        <end position="238"/>
    </location>
</feature>
<reference evidence="2 3" key="1">
    <citation type="submission" date="2018-08" db="EMBL/GenBank/DDBJ databases">
        <title>A genome reference for cultivated species of the human gut microbiota.</title>
        <authorList>
            <person name="Zou Y."/>
            <person name="Xue W."/>
            <person name="Luo G."/>
        </authorList>
    </citation>
    <scope>NUCLEOTIDE SEQUENCE [LARGE SCALE GENOMIC DNA]</scope>
    <source>
        <strain evidence="2 3">AF39-11</strain>
    </source>
</reference>
<sequence>MSLSRISEVNIDFWNKQKVQFQAHPDVNIIMGVNGSGKTTFLKKLYESLVADNHEQSEDIVYLPSIDNIAMRDKRKTATALAQDLEYFIYDMKTGPSLMSLRMSMIDSSAEKQEELKSQIADFQKTVNGLFALTRKRIEIEGSKFSVITDNGTLPVGALSSGEMQVLLILLRVFLLGKRESIVLIDEPENSLDIDWQFELINLLVRFNPNAQFFITTHSPALFGDGWGDKVWYMEQITK</sequence>